<evidence type="ECO:0000256" key="4">
    <source>
        <dbReference type="ARBA" id="ARBA00022989"/>
    </source>
</evidence>
<dbReference type="RefSeq" id="WP_111063937.1">
    <property type="nucleotide sequence ID" value="NZ_JBHUCU010000005.1"/>
</dbReference>
<dbReference type="InterPro" id="IPR050833">
    <property type="entry name" value="Poly_Biosynth_Transport"/>
</dbReference>
<dbReference type="PANTHER" id="PTHR30250">
    <property type="entry name" value="PST FAMILY PREDICTED COLANIC ACID TRANSPORTER"/>
    <property type="match status" value="1"/>
</dbReference>
<evidence type="ECO:0000313" key="7">
    <source>
        <dbReference type="EMBL" id="PZE16478.1"/>
    </source>
</evidence>
<feature type="transmembrane region" description="Helical" evidence="6">
    <location>
        <begin position="215"/>
        <end position="234"/>
    </location>
</feature>
<comment type="caution">
    <text evidence="7">The sequence shown here is derived from an EMBL/GenBank/DDBJ whole genome shotgun (WGS) entry which is preliminary data.</text>
</comment>
<evidence type="ECO:0000256" key="6">
    <source>
        <dbReference type="SAM" id="Phobius"/>
    </source>
</evidence>
<feature type="transmembrane region" description="Helical" evidence="6">
    <location>
        <begin position="90"/>
        <end position="112"/>
    </location>
</feature>
<sequence length="421" mass="48187">MLKKLRKNKLVFSIGSYTMVNLINQGIPFLMLPILTNYLSPTDYGILTNIESLITITVTLIGINFAAAFSRHFVNENFDVNGYFKTGLKVIFFSFLLVSLLYFFLADFIYQFTAIPIYIIRFISIYALLNVVLEGLLTLWRMEEKPFHYGILRISKTLIEVTISVSLVVGLEYNWQGRFIGLCIGVFACSLFALFYLVKMGVFKAKITKKYRKQFLTYGLPLIPHSISGVIIFYSDKIVITKMIGIEENGLYSVAFTLGMVISLLQNSFNQAWVPWLFKKLALRSKDEDRKLVKITYLYMAAMMVLVFILWLVAPILYLFIGSEFKSGMSLVAIVGLGFAFNGMYKMMVNYLFFAERTKIISIVTLGIAVLNIGLNIVFIKQFGLVGSAYASALSFFVQFIVTWYISNLYYPMPWFKLKKE</sequence>
<feature type="transmembrane region" description="Helical" evidence="6">
    <location>
        <begin position="327"/>
        <end position="348"/>
    </location>
</feature>
<evidence type="ECO:0000313" key="8">
    <source>
        <dbReference type="Proteomes" id="UP000249248"/>
    </source>
</evidence>
<feature type="transmembrane region" description="Helical" evidence="6">
    <location>
        <begin position="179"/>
        <end position="203"/>
    </location>
</feature>
<accession>A0A2W1NPD2</accession>
<name>A0A2W1NPD2_9FLAO</name>
<keyword evidence="5 6" id="KW-0472">Membrane</keyword>
<keyword evidence="3 6" id="KW-0812">Transmembrane</keyword>
<dbReference type="Pfam" id="PF01943">
    <property type="entry name" value="Polysacc_synt"/>
    <property type="match status" value="1"/>
</dbReference>
<evidence type="ECO:0000256" key="3">
    <source>
        <dbReference type="ARBA" id="ARBA00022692"/>
    </source>
</evidence>
<keyword evidence="2" id="KW-1003">Cell membrane</keyword>
<feature type="transmembrane region" description="Helical" evidence="6">
    <location>
        <begin position="12"/>
        <end position="34"/>
    </location>
</feature>
<dbReference type="AlphaFoldDB" id="A0A2W1NPD2"/>
<evidence type="ECO:0000256" key="5">
    <source>
        <dbReference type="ARBA" id="ARBA00023136"/>
    </source>
</evidence>
<comment type="subcellular location">
    <subcellularLocation>
        <location evidence="1">Cell membrane</location>
        <topology evidence="1">Multi-pass membrane protein</topology>
    </subcellularLocation>
</comment>
<evidence type="ECO:0000256" key="1">
    <source>
        <dbReference type="ARBA" id="ARBA00004651"/>
    </source>
</evidence>
<dbReference type="Proteomes" id="UP000249248">
    <property type="component" value="Unassembled WGS sequence"/>
</dbReference>
<feature type="transmembrane region" description="Helical" evidence="6">
    <location>
        <begin position="46"/>
        <end position="69"/>
    </location>
</feature>
<evidence type="ECO:0000256" key="2">
    <source>
        <dbReference type="ARBA" id="ARBA00022475"/>
    </source>
</evidence>
<feature type="transmembrane region" description="Helical" evidence="6">
    <location>
        <begin position="151"/>
        <end position="173"/>
    </location>
</feature>
<organism evidence="7 8">
    <name type="scientific">Putridiphycobacter roseus</name>
    <dbReference type="NCBI Taxonomy" id="2219161"/>
    <lineage>
        <taxon>Bacteria</taxon>
        <taxon>Pseudomonadati</taxon>
        <taxon>Bacteroidota</taxon>
        <taxon>Flavobacteriia</taxon>
        <taxon>Flavobacteriales</taxon>
        <taxon>Crocinitomicaceae</taxon>
        <taxon>Putridiphycobacter</taxon>
    </lineage>
</organism>
<feature type="transmembrane region" description="Helical" evidence="6">
    <location>
        <begin position="254"/>
        <end position="276"/>
    </location>
</feature>
<keyword evidence="4 6" id="KW-1133">Transmembrane helix</keyword>
<feature type="transmembrane region" description="Helical" evidence="6">
    <location>
        <begin position="297"/>
        <end position="321"/>
    </location>
</feature>
<protein>
    <submittedName>
        <fullName evidence="7">Uncharacterized protein</fullName>
    </submittedName>
</protein>
<gene>
    <name evidence="7" type="ORF">DNU06_13095</name>
</gene>
<feature type="transmembrane region" description="Helical" evidence="6">
    <location>
        <begin position="389"/>
        <end position="411"/>
    </location>
</feature>
<dbReference type="GO" id="GO:0005886">
    <property type="term" value="C:plasma membrane"/>
    <property type="evidence" value="ECO:0007669"/>
    <property type="project" value="UniProtKB-SubCell"/>
</dbReference>
<proteinExistence type="predicted"/>
<feature type="transmembrane region" description="Helical" evidence="6">
    <location>
        <begin position="118"/>
        <end position="139"/>
    </location>
</feature>
<feature type="transmembrane region" description="Helical" evidence="6">
    <location>
        <begin position="360"/>
        <end position="383"/>
    </location>
</feature>
<dbReference type="OrthoDB" id="1495589at2"/>
<dbReference type="EMBL" id="QKSB01000008">
    <property type="protein sequence ID" value="PZE16478.1"/>
    <property type="molecule type" value="Genomic_DNA"/>
</dbReference>
<dbReference type="PANTHER" id="PTHR30250:SF11">
    <property type="entry name" value="O-ANTIGEN TRANSPORTER-RELATED"/>
    <property type="match status" value="1"/>
</dbReference>
<keyword evidence="8" id="KW-1185">Reference proteome</keyword>
<dbReference type="InterPro" id="IPR002797">
    <property type="entry name" value="Polysacc_synth"/>
</dbReference>
<reference evidence="7 8" key="1">
    <citation type="submission" date="2018-06" db="EMBL/GenBank/DDBJ databases">
        <title>The draft genome sequence of Crocinitomix sp. SM1701.</title>
        <authorList>
            <person name="Zhang X."/>
        </authorList>
    </citation>
    <scope>NUCLEOTIDE SEQUENCE [LARGE SCALE GENOMIC DNA]</scope>
    <source>
        <strain evidence="7 8">SM1701</strain>
    </source>
</reference>